<accession>A0A8S1YEZ6</accession>
<feature type="domain" description="Formyl transferase N-terminal" evidence="1">
    <location>
        <begin position="45"/>
        <end position="169"/>
    </location>
</feature>
<dbReference type="PANTHER" id="PTHR11138">
    <property type="entry name" value="METHIONYL-TRNA FORMYLTRANSFERASE"/>
    <property type="match status" value="1"/>
</dbReference>
<dbReference type="AlphaFoldDB" id="A0A8S1YEZ6"/>
<gene>
    <name evidence="2" type="ORF">POCTA_138.1.T1560027</name>
</gene>
<protein>
    <recommendedName>
        <fullName evidence="1">Formyl transferase N-terminal domain-containing protein</fullName>
    </recommendedName>
</protein>
<organism evidence="2 3">
    <name type="scientific">Paramecium octaurelia</name>
    <dbReference type="NCBI Taxonomy" id="43137"/>
    <lineage>
        <taxon>Eukaryota</taxon>
        <taxon>Sar</taxon>
        <taxon>Alveolata</taxon>
        <taxon>Ciliophora</taxon>
        <taxon>Intramacronucleata</taxon>
        <taxon>Oligohymenophorea</taxon>
        <taxon>Peniculida</taxon>
        <taxon>Parameciidae</taxon>
        <taxon>Paramecium</taxon>
    </lineage>
</organism>
<dbReference type="Proteomes" id="UP000683925">
    <property type="component" value="Unassembled WGS sequence"/>
</dbReference>
<proteinExistence type="predicted"/>
<evidence type="ECO:0000313" key="2">
    <source>
        <dbReference type="EMBL" id="CAD8211933.1"/>
    </source>
</evidence>
<evidence type="ECO:0000313" key="3">
    <source>
        <dbReference type="Proteomes" id="UP000683925"/>
    </source>
</evidence>
<name>A0A8S1YEZ6_PAROT</name>
<dbReference type="InterPro" id="IPR041711">
    <property type="entry name" value="Met-tRNA-FMT_N"/>
</dbReference>
<dbReference type="EMBL" id="CAJJDP010000158">
    <property type="protein sequence ID" value="CAD8211933.1"/>
    <property type="molecule type" value="Genomic_DNA"/>
</dbReference>
<dbReference type="GO" id="GO:0005739">
    <property type="term" value="C:mitochondrion"/>
    <property type="evidence" value="ECO:0007669"/>
    <property type="project" value="TreeGrafter"/>
</dbReference>
<dbReference type="CDD" id="cd08646">
    <property type="entry name" value="FMT_core_Met-tRNA-FMT_N"/>
    <property type="match status" value="1"/>
</dbReference>
<evidence type="ECO:0000259" key="1">
    <source>
        <dbReference type="Pfam" id="PF00551"/>
    </source>
</evidence>
<dbReference type="OrthoDB" id="10268103at2759"/>
<dbReference type="GO" id="GO:0004479">
    <property type="term" value="F:methionyl-tRNA formyltransferase activity"/>
    <property type="evidence" value="ECO:0007669"/>
    <property type="project" value="InterPro"/>
</dbReference>
<reference evidence="2" key="1">
    <citation type="submission" date="2021-01" db="EMBL/GenBank/DDBJ databases">
        <authorList>
            <consortium name="Genoscope - CEA"/>
            <person name="William W."/>
        </authorList>
    </citation>
    <scope>NUCLEOTIDE SEQUENCE</scope>
</reference>
<comment type="caution">
    <text evidence="2">The sequence shown here is derived from an EMBL/GenBank/DDBJ whole genome shotgun (WGS) entry which is preliminary data.</text>
</comment>
<dbReference type="OMA" id="KFERLGQ"/>
<dbReference type="Pfam" id="PF00551">
    <property type="entry name" value="Formyl_trans_N"/>
    <property type="match status" value="1"/>
</dbReference>
<dbReference type="PANTHER" id="PTHR11138:SF5">
    <property type="entry name" value="METHIONYL-TRNA FORMYLTRANSFERASE, MITOCHONDRIAL"/>
    <property type="match status" value="1"/>
</dbReference>
<dbReference type="InterPro" id="IPR002376">
    <property type="entry name" value="Formyl_transf_N"/>
</dbReference>
<keyword evidence="3" id="KW-1185">Reference proteome</keyword>
<sequence length="522" mass="60779">MKTIFFGSGLFPLPIFQRLHKMAAIDPKLSLITVPNHSHKEKNQIKDYAAQQQFKIYQPNLSDKTNNFVQEIQEKPDLGIVCNYGYMIPNQIIDIFNKGVYVIHPSLLPKYRGAAPIQRAIMNDEQKTGVSFIEISKNKFDAGAILLRKEIDILAVDRYKELSQKLSQLTADSIEEFITNIDKFERLGQNAGETTKAPKITQADLKADFNNTANKIYNQYRGIYGTNFHSLKLKYQEREFYLENITLANDLELEQLKHFNTAENGTLWLIRSKQFKNYFYIKCKENSWIRVQEFRFTDRGNSQAAYTFKNQFMMDFKFDSLDNHYKLKYKYPKIDAKHFHYHNDGTGRDQYVKHTNGGLLSQKMISSLDLSPKADYTKMIFPKTATNSRSRGLLPPQHQRIQHYFGDGKGRDYFVTINDGGQVNLKSWKDHPDQAFPAQLRKYGREYSQPDCVKYLISNNSKLQQLTQTMRLRQSQFTKHISAPKKQSSPLLESFMPDLNEGGKYQTYQQLKYQSKACFFAE</sequence>